<feature type="domain" description="SF3 helicase" evidence="4">
    <location>
        <begin position="633"/>
        <end position="798"/>
    </location>
</feature>
<protein>
    <recommendedName>
        <fullName evidence="4">SF3 helicase domain-containing protein</fullName>
    </recommendedName>
</protein>
<dbReference type="InterPro" id="IPR014818">
    <property type="entry name" value="Phage/plasmid_primase_P4_C"/>
</dbReference>
<accession>A0A6C0LMQ7</accession>
<dbReference type="Pfam" id="PF19263">
    <property type="entry name" value="DUF5906"/>
    <property type="match status" value="1"/>
</dbReference>
<evidence type="ECO:0000313" key="5">
    <source>
        <dbReference type="EMBL" id="QHU31001.1"/>
    </source>
</evidence>
<sequence>MINEMNTKYKDLNEFLAKHNAKNAEGTSPTHTRIPDKSLNIYGGSYVIKEEEEDTFYKLYYEHIFVNKNKEYLTEKQLENVGPLAVDFDFRYDYFVDKRQHSDEHVIDMLLLYLEELKKLFVFEQDKPFPVYIFEKPNINRLDDKSLTKDGIHMIIGIQVDHNMQLILRNRIISKLPEIWDLPLMNDYESVLDEGISKGVTNWQLFGSRKPGNEAYEFVKHFTISYDSADGEFMVDETNVSAFNMKTNFKNLSVRYKNHPKFEMNPGVLTEYNDMLRKKTGKTKRPTSKAKLNLIIEGEEDNEYISIKDIKNRDMLDRAVNNMLNNLSYNEYEVKETHEYTQVLPERFYAPGSHVENRRVAFALKKTDDRLFLSWIMLRSKAPDFDFNTIAELHEQWKKYFNKTKEGVTKRSIMYWAKQYNFEGYERVKNASVDAAIESTLNSPTEYDKAMVLKQMFKDKYVCISYDKKGVWYNFINHKWKQDKGLSLREAISTQMYDLYSNKQEKLYNELQEYEASDERAEFIKKRVKVIGDVMITLKRTNDKNNILREAMELFYDADFISKMDNNKHLLCFKNGVVDFQSKTFRDGYPEDYITKTTRINYVSFESIKEDEDLEKIKSEILDFMEKLFPIAELNKYMWDHLSSCLIGSNLNQTFNVYHGSGSNGKSILTDLMSVTLGEYKGTVPITLVTEKRGLIGGTSDEVLKLKGVRYAVMQEPSKNVKLNEGIMKELTGGDPIQARGLYSESEIFDPQFNLVVCTNNLFDIESNDDGTWRRIRKCDYVSKFVDKDEEHTDDTQYVFKKDKGLKDKLPSYAPVFASMLVKRAFETDGIVVDCEYVMNASNKYRKTQDHIAAFVSETIVKTEDPRDKIGKRGLSEQFKIWFSQEQGNRKPPRAHELTDYMNKKFGQCKATGWHGCKFIPPEIDEMEEMED</sequence>
<dbReference type="InterPro" id="IPR027417">
    <property type="entry name" value="P-loop_NTPase"/>
</dbReference>
<organism evidence="5">
    <name type="scientific">viral metagenome</name>
    <dbReference type="NCBI Taxonomy" id="1070528"/>
    <lineage>
        <taxon>unclassified sequences</taxon>
        <taxon>metagenomes</taxon>
        <taxon>organismal metagenomes</taxon>
    </lineage>
</organism>
<name>A0A6C0LMQ7_9ZZZZ</name>
<reference evidence="5" key="1">
    <citation type="journal article" date="2020" name="Nature">
        <title>Giant virus diversity and host interactions through global metagenomics.</title>
        <authorList>
            <person name="Schulz F."/>
            <person name="Roux S."/>
            <person name="Paez-Espino D."/>
            <person name="Jungbluth S."/>
            <person name="Walsh D.A."/>
            <person name="Denef V.J."/>
            <person name="McMahon K.D."/>
            <person name="Konstantinidis K.T."/>
            <person name="Eloe-Fadrosh E.A."/>
            <person name="Kyrpides N.C."/>
            <person name="Woyke T."/>
        </authorList>
    </citation>
    <scope>NUCLEOTIDE SEQUENCE</scope>
    <source>
        <strain evidence="5">GVMAG-M-3300027892-73</strain>
    </source>
</reference>
<keyword evidence="3" id="KW-0067">ATP-binding</keyword>
<evidence type="ECO:0000259" key="4">
    <source>
        <dbReference type="PROSITE" id="PS51206"/>
    </source>
</evidence>
<dbReference type="SMART" id="SM00885">
    <property type="entry name" value="D5_N"/>
    <property type="match status" value="1"/>
</dbReference>
<dbReference type="InterPro" id="IPR045455">
    <property type="entry name" value="NrS-1_pol-like_helicase"/>
</dbReference>
<dbReference type="GO" id="GO:0016787">
    <property type="term" value="F:hydrolase activity"/>
    <property type="evidence" value="ECO:0007669"/>
    <property type="project" value="UniProtKB-KW"/>
</dbReference>
<keyword evidence="1" id="KW-0547">Nucleotide-binding</keyword>
<dbReference type="EMBL" id="MN740522">
    <property type="protein sequence ID" value="QHU31001.1"/>
    <property type="molecule type" value="Genomic_DNA"/>
</dbReference>
<dbReference type="PANTHER" id="PTHR35372">
    <property type="entry name" value="ATP BINDING PROTEIN-RELATED"/>
    <property type="match status" value="1"/>
</dbReference>
<dbReference type="Gene3D" id="3.40.50.300">
    <property type="entry name" value="P-loop containing nucleotide triphosphate hydrolases"/>
    <property type="match status" value="1"/>
</dbReference>
<proteinExistence type="predicted"/>
<dbReference type="GO" id="GO:0005524">
    <property type="term" value="F:ATP binding"/>
    <property type="evidence" value="ECO:0007669"/>
    <property type="project" value="UniProtKB-KW"/>
</dbReference>
<dbReference type="NCBIfam" id="TIGR01613">
    <property type="entry name" value="primase_Cterm"/>
    <property type="match status" value="1"/>
</dbReference>
<dbReference type="AlphaFoldDB" id="A0A6C0LMQ7"/>
<evidence type="ECO:0000256" key="2">
    <source>
        <dbReference type="ARBA" id="ARBA00022801"/>
    </source>
</evidence>
<evidence type="ECO:0000256" key="3">
    <source>
        <dbReference type="ARBA" id="ARBA00022840"/>
    </source>
</evidence>
<dbReference type="PROSITE" id="PS51206">
    <property type="entry name" value="SF3_HELICASE_1"/>
    <property type="match status" value="1"/>
</dbReference>
<keyword evidence="2" id="KW-0378">Hydrolase</keyword>
<dbReference type="InterPro" id="IPR014015">
    <property type="entry name" value="Helicase_SF3_DNA-vir"/>
</dbReference>
<dbReference type="InterPro" id="IPR056443">
    <property type="entry name" value="AEP_C962R"/>
</dbReference>
<evidence type="ECO:0000256" key="1">
    <source>
        <dbReference type="ARBA" id="ARBA00022741"/>
    </source>
</evidence>
<dbReference type="InterPro" id="IPR051620">
    <property type="entry name" value="ORF904-like_C"/>
</dbReference>
<dbReference type="InterPro" id="IPR006500">
    <property type="entry name" value="Helicase_put_C_phage/plasmid"/>
</dbReference>
<dbReference type="Pfam" id="PF08706">
    <property type="entry name" value="D5_N"/>
    <property type="match status" value="1"/>
</dbReference>
<dbReference type="PANTHER" id="PTHR35372:SF2">
    <property type="entry name" value="SF3 HELICASE DOMAIN-CONTAINING PROTEIN"/>
    <property type="match status" value="1"/>
</dbReference>
<dbReference type="Pfam" id="PF23162">
    <property type="entry name" value="AEP_C962R"/>
    <property type="match status" value="1"/>
</dbReference>